<protein>
    <submittedName>
        <fullName evidence="2">Aminoglycoside phosphotransferase</fullName>
    </submittedName>
</protein>
<dbReference type="AlphaFoldDB" id="A0A0M1NZB5"/>
<dbReference type="Proteomes" id="UP000036932">
    <property type="component" value="Unassembled WGS sequence"/>
</dbReference>
<dbReference type="InterPro" id="IPR002575">
    <property type="entry name" value="Aminoglycoside_PTrfase"/>
</dbReference>
<dbReference type="GO" id="GO:0016740">
    <property type="term" value="F:transferase activity"/>
    <property type="evidence" value="ECO:0007669"/>
    <property type="project" value="UniProtKB-KW"/>
</dbReference>
<evidence type="ECO:0000313" key="2">
    <source>
        <dbReference type="EMBL" id="KOR87608.1"/>
    </source>
</evidence>
<dbReference type="EMBL" id="LIUT01000002">
    <property type="protein sequence ID" value="KOR87608.1"/>
    <property type="molecule type" value="Genomic_DNA"/>
</dbReference>
<keyword evidence="2" id="KW-0808">Transferase</keyword>
<keyword evidence="3" id="KW-1185">Reference proteome</keyword>
<dbReference type="InterPro" id="IPR011009">
    <property type="entry name" value="Kinase-like_dom_sf"/>
</dbReference>
<accession>A0A0M1NZB5</accession>
<name>A0A0M1NZB5_9BACL</name>
<evidence type="ECO:0000259" key="1">
    <source>
        <dbReference type="Pfam" id="PF01636"/>
    </source>
</evidence>
<proteinExistence type="predicted"/>
<dbReference type="Pfam" id="PF01636">
    <property type="entry name" value="APH"/>
    <property type="match status" value="1"/>
</dbReference>
<feature type="domain" description="Aminoglycoside phosphotransferase" evidence="1">
    <location>
        <begin position="12"/>
        <end position="190"/>
    </location>
</feature>
<dbReference type="OrthoDB" id="9800774at2"/>
<sequence>MRIGELVGVGNTANVYRWGNHEVIKVFHDHFNSTYEAHKEAKNAEMISSLNLRAPQYSGLLEYEGKSCLIYERIDGLTMLWQIEPTKDNISYHAKLMAQLHAEIHQAKVDMEPNLKTEIGSLIDSSAVINEHEKQMTQHILHVLPEGHAVCHYDFHPDNIIMSPQGPIVIDWLNVWIGHQAADVARTSMMMQSHSLPPNAPQWLINRPFRELFHHEYLKEYGLLTGMDEDMVNEWMAPTLAARIVEMKNDRESENAKKLQMILQHSSEVR</sequence>
<organism evidence="2 3">
    <name type="scientific">Paenibacillus solani</name>
    <dbReference type="NCBI Taxonomy" id="1705565"/>
    <lineage>
        <taxon>Bacteria</taxon>
        <taxon>Bacillati</taxon>
        <taxon>Bacillota</taxon>
        <taxon>Bacilli</taxon>
        <taxon>Bacillales</taxon>
        <taxon>Paenibacillaceae</taxon>
        <taxon>Paenibacillus</taxon>
    </lineage>
</organism>
<dbReference type="Gene3D" id="3.90.1200.10">
    <property type="match status" value="1"/>
</dbReference>
<comment type="caution">
    <text evidence="2">The sequence shown here is derived from an EMBL/GenBank/DDBJ whole genome shotgun (WGS) entry which is preliminary data.</text>
</comment>
<dbReference type="SUPFAM" id="SSF56112">
    <property type="entry name" value="Protein kinase-like (PK-like)"/>
    <property type="match status" value="1"/>
</dbReference>
<dbReference type="PATRIC" id="fig|1705565.3.peg.312"/>
<dbReference type="RefSeq" id="WP_054403759.1">
    <property type="nucleotide sequence ID" value="NZ_LIUT01000002.1"/>
</dbReference>
<evidence type="ECO:0000313" key="3">
    <source>
        <dbReference type="Proteomes" id="UP000036932"/>
    </source>
</evidence>
<gene>
    <name evidence="2" type="ORF">AM231_17045</name>
</gene>
<reference evidence="3" key="1">
    <citation type="submission" date="2015-08" db="EMBL/GenBank/DDBJ databases">
        <title>Genome sequencing project for genomic taxonomy and phylogenomics of Bacillus-like bacteria.</title>
        <authorList>
            <person name="Liu B."/>
            <person name="Wang J."/>
            <person name="Zhu Y."/>
            <person name="Liu G."/>
            <person name="Chen Q."/>
            <person name="Chen Z."/>
            <person name="Lan J."/>
            <person name="Che J."/>
            <person name="Ge C."/>
            <person name="Shi H."/>
            <person name="Pan Z."/>
            <person name="Liu X."/>
        </authorList>
    </citation>
    <scope>NUCLEOTIDE SEQUENCE [LARGE SCALE GENOMIC DNA]</scope>
    <source>
        <strain evidence="3">FJAT-22460</strain>
    </source>
</reference>